<dbReference type="Pfam" id="PF04083">
    <property type="entry name" value="Abhydro_lipase"/>
    <property type="match status" value="1"/>
</dbReference>
<evidence type="ECO:0000256" key="3">
    <source>
        <dbReference type="ARBA" id="ARBA00022801"/>
    </source>
</evidence>
<name>A0AAV8YP58_9CUCU</name>
<accession>A0AAV8YP58</accession>
<feature type="chain" id="PRO_5043731719" description="Lipase" evidence="9">
    <location>
        <begin position="16"/>
        <end position="428"/>
    </location>
</feature>
<keyword evidence="2 9" id="KW-0732">Signal</keyword>
<evidence type="ECO:0000256" key="4">
    <source>
        <dbReference type="ARBA" id="ARBA00022963"/>
    </source>
</evidence>
<dbReference type="PIRSF" id="PIRSF000862">
    <property type="entry name" value="Steryl_ester_lip"/>
    <property type="match status" value="1"/>
</dbReference>
<comment type="caution">
    <text evidence="12">The sequence shown here is derived from an EMBL/GenBank/DDBJ whole genome shotgun (WGS) entry which is preliminary data.</text>
</comment>
<evidence type="ECO:0000256" key="9">
    <source>
        <dbReference type="SAM" id="SignalP"/>
    </source>
</evidence>
<evidence type="ECO:0000256" key="8">
    <source>
        <dbReference type="PIRSR" id="PIRSR000862-1"/>
    </source>
</evidence>
<evidence type="ECO:0000259" key="11">
    <source>
        <dbReference type="Pfam" id="PF04083"/>
    </source>
</evidence>
<keyword evidence="4 7" id="KW-0442">Lipid degradation</keyword>
<dbReference type="EMBL" id="JAPWTK010000061">
    <property type="protein sequence ID" value="KAJ8953103.1"/>
    <property type="molecule type" value="Genomic_DNA"/>
</dbReference>
<feature type="domain" description="Partial AB-hydrolase lipase" evidence="11">
    <location>
        <begin position="52"/>
        <end position="87"/>
    </location>
</feature>
<feature type="active site" description="Charge relay system" evidence="8">
    <location>
        <position position="373"/>
    </location>
</feature>
<feature type="active site" description="Charge relay system" evidence="8">
    <location>
        <position position="404"/>
    </location>
</feature>
<dbReference type="InterPro" id="IPR006693">
    <property type="entry name" value="AB_hydrolase_lipase"/>
</dbReference>
<evidence type="ECO:0000256" key="6">
    <source>
        <dbReference type="ARBA" id="ARBA00023180"/>
    </source>
</evidence>
<keyword evidence="5" id="KW-0443">Lipid metabolism</keyword>
<dbReference type="GO" id="GO:0016042">
    <property type="term" value="P:lipid catabolic process"/>
    <property type="evidence" value="ECO:0007669"/>
    <property type="project" value="UniProtKB-KW"/>
</dbReference>
<evidence type="ECO:0000256" key="2">
    <source>
        <dbReference type="ARBA" id="ARBA00022729"/>
    </source>
</evidence>
<dbReference type="InterPro" id="IPR025483">
    <property type="entry name" value="Lipase_euk"/>
</dbReference>
<evidence type="ECO:0000256" key="1">
    <source>
        <dbReference type="ARBA" id="ARBA00010701"/>
    </source>
</evidence>
<dbReference type="InterPro" id="IPR029058">
    <property type="entry name" value="AB_hydrolase_fold"/>
</dbReference>
<evidence type="ECO:0000259" key="10">
    <source>
        <dbReference type="Pfam" id="PF00561"/>
    </source>
</evidence>
<dbReference type="Proteomes" id="UP001162162">
    <property type="component" value="Unassembled WGS sequence"/>
</dbReference>
<organism evidence="12 13">
    <name type="scientific">Aromia moschata</name>
    <dbReference type="NCBI Taxonomy" id="1265417"/>
    <lineage>
        <taxon>Eukaryota</taxon>
        <taxon>Metazoa</taxon>
        <taxon>Ecdysozoa</taxon>
        <taxon>Arthropoda</taxon>
        <taxon>Hexapoda</taxon>
        <taxon>Insecta</taxon>
        <taxon>Pterygota</taxon>
        <taxon>Neoptera</taxon>
        <taxon>Endopterygota</taxon>
        <taxon>Coleoptera</taxon>
        <taxon>Polyphaga</taxon>
        <taxon>Cucujiformia</taxon>
        <taxon>Chrysomeloidea</taxon>
        <taxon>Cerambycidae</taxon>
        <taxon>Cerambycinae</taxon>
        <taxon>Callichromatini</taxon>
        <taxon>Aromia</taxon>
    </lineage>
</organism>
<keyword evidence="13" id="KW-1185">Reference proteome</keyword>
<proteinExistence type="inferred from homology"/>
<comment type="similarity">
    <text evidence="1 7">Belongs to the AB hydrolase superfamily. Lipase family.</text>
</comment>
<feature type="active site" description="Nucleophile" evidence="8">
    <location>
        <position position="196"/>
    </location>
</feature>
<feature type="signal peptide" evidence="9">
    <location>
        <begin position="1"/>
        <end position="15"/>
    </location>
</feature>
<dbReference type="SUPFAM" id="SSF53474">
    <property type="entry name" value="alpha/beta-Hydrolases"/>
    <property type="match status" value="1"/>
</dbReference>
<evidence type="ECO:0000256" key="5">
    <source>
        <dbReference type="ARBA" id="ARBA00023098"/>
    </source>
</evidence>
<reference evidence="12" key="1">
    <citation type="journal article" date="2023" name="Insect Mol. Biol.">
        <title>Genome sequencing provides insights into the evolution of gene families encoding plant cell wall-degrading enzymes in longhorned beetles.</title>
        <authorList>
            <person name="Shin N.R."/>
            <person name="Okamura Y."/>
            <person name="Kirsch R."/>
            <person name="Pauchet Y."/>
        </authorList>
    </citation>
    <scope>NUCLEOTIDE SEQUENCE</scope>
    <source>
        <strain evidence="12">AMC_N1</strain>
    </source>
</reference>
<protein>
    <recommendedName>
        <fullName evidence="7">Lipase</fullName>
    </recommendedName>
</protein>
<keyword evidence="3 7" id="KW-0378">Hydrolase</keyword>
<evidence type="ECO:0000313" key="12">
    <source>
        <dbReference type="EMBL" id="KAJ8953103.1"/>
    </source>
</evidence>
<feature type="domain" description="AB hydrolase-1" evidence="10">
    <location>
        <begin position="129"/>
        <end position="235"/>
    </location>
</feature>
<dbReference type="GO" id="GO:0016788">
    <property type="term" value="F:hydrolase activity, acting on ester bonds"/>
    <property type="evidence" value="ECO:0007669"/>
    <property type="project" value="InterPro"/>
</dbReference>
<keyword evidence="6" id="KW-0325">Glycoprotein</keyword>
<dbReference type="Gene3D" id="3.40.50.1820">
    <property type="entry name" value="alpha/beta hydrolase"/>
    <property type="match status" value="1"/>
</dbReference>
<gene>
    <name evidence="12" type="ORF">NQ318_013447</name>
</gene>
<dbReference type="AlphaFoldDB" id="A0AAV8YP58"/>
<sequence length="428" mass="47762">MKVLLVLVFVGIAHGLDYLDSYLADDDLTHQLRSAGIHDLRSAIAEASKLDVVEMIRLEGYPVEDHYIVTPDDYILNLHRIPSRKNGNKKWHISSMASWLLLVIGSLQEVKSLLLLICNCTFDTSGYILADEGYDVWMGNVRGNTYSRNHTFLDPDKDSDFWHFSWHEIGNIDLPAMIDYILDQTGADGVYYVGHSQGTTIFYVMAATRPAYNEKIKAQVSLAPIGFMNHMTSPLMRVMAMWDAPISGFISMVGEVLCSGTGKILCKNALFAVCGFSNDQMNMTLLPRIMAHAPAGASTKQLLHYAQEINSASVCWGMTPMVEGAIFVGHRSKFRPYDLGLVQNKFTYGSLFPPSYDLAKVTAPVYLIHSRNDWLAGEKDVDRLCSGLGNCKIKLLVSDYSFNHLDFTYGVGAPTLVYTKVISLFSRH</sequence>
<evidence type="ECO:0000313" key="13">
    <source>
        <dbReference type="Proteomes" id="UP001162162"/>
    </source>
</evidence>
<evidence type="ECO:0000256" key="7">
    <source>
        <dbReference type="PIRNR" id="PIRNR000862"/>
    </source>
</evidence>
<dbReference type="PANTHER" id="PTHR11005">
    <property type="entry name" value="LYSOSOMAL ACID LIPASE-RELATED"/>
    <property type="match status" value="1"/>
</dbReference>
<dbReference type="FunFam" id="3.40.50.1820:FF:000057">
    <property type="entry name" value="Lipase"/>
    <property type="match status" value="1"/>
</dbReference>
<dbReference type="Pfam" id="PF00561">
    <property type="entry name" value="Abhydrolase_1"/>
    <property type="match status" value="1"/>
</dbReference>
<dbReference type="InterPro" id="IPR000073">
    <property type="entry name" value="AB_hydrolase_1"/>
</dbReference>